<dbReference type="Proteomes" id="UP000626092">
    <property type="component" value="Unassembled WGS sequence"/>
</dbReference>
<evidence type="ECO:0000313" key="1">
    <source>
        <dbReference type="EMBL" id="KAF7150152.1"/>
    </source>
</evidence>
<protein>
    <submittedName>
        <fullName evidence="1">Uncharacterized protein</fullName>
    </submittedName>
</protein>
<proteinExistence type="predicted"/>
<keyword evidence="2" id="KW-1185">Reference proteome</keyword>
<dbReference type="OrthoDB" id="10399775at2759"/>
<reference evidence="1" key="1">
    <citation type="submission" date="2019-11" db="EMBL/GenBank/DDBJ databases">
        <authorList>
            <person name="Liu Y."/>
            <person name="Hou J."/>
            <person name="Li T.-Q."/>
            <person name="Guan C.-H."/>
            <person name="Wu X."/>
            <person name="Wu H.-Z."/>
            <person name="Ling F."/>
            <person name="Zhang R."/>
            <person name="Shi X.-G."/>
            <person name="Ren J.-P."/>
            <person name="Chen E.-F."/>
            <person name="Sun J.-M."/>
        </authorList>
    </citation>
    <scope>NUCLEOTIDE SEQUENCE</scope>
    <source>
        <strain evidence="1">Adult_tree_wgs_1</strain>
        <tissue evidence="1">Leaves</tissue>
    </source>
</reference>
<dbReference type="AlphaFoldDB" id="A0A834HBI7"/>
<organism evidence="1 2">
    <name type="scientific">Rhododendron simsii</name>
    <name type="common">Sims's rhododendron</name>
    <dbReference type="NCBI Taxonomy" id="118357"/>
    <lineage>
        <taxon>Eukaryota</taxon>
        <taxon>Viridiplantae</taxon>
        <taxon>Streptophyta</taxon>
        <taxon>Embryophyta</taxon>
        <taxon>Tracheophyta</taxon>
        <taxon>Spermatophyta</taxon>
        <taxon>Magnoliopsida</taxon>
        <taxon>eudicotyledons</taxon>
        <taxon>Gunneridae</taxon>
        <taxon>Pentapetalae</taxon>
        <taxon>asterids</taxon>
        <taxon>Ericales</taxon>
        <taxon>Ericaceae</taxon>
        <taxon>Ericoideae</taxon>
        <taxon>Rhodoreae</taxon>
        <taxon>Rhododendron</taxon>
    </lineage>
</organism>
<dbReference type="EMBL" id="WJXA01000002">
    <property type="protein sequence ID" value="KAF7150152.1"/>
    <property type="molecule type" value="Genomic_DNA"/>
</dbReference>
<sequence>MLRVSGRPRKDHAFEEIILDENSAISQPLWFMIQCHLNFNADDIYDDSKCYKTAAMPPKIDWSNPPIYDEDLDDEGIALGELTSFLPIHNT</sequence>
<accession>A0A834HBI7</accession>
<gene>
    <name evidence="1" type="ORF">RHSIM_Rhsim02G0159800</name>
</gene>
<comment type="caution">
    <text evidence="1">The sequence shown here is derived from an EMBL/GenBank/DDBJ whole genome shotgun (WGS) entry which is preliminary data.</text>
</comment>
<evidence type="ECO:0000313" key="2">
    <source>
        <dbReference type="Proteomes" id="UP000626092"/>
    </source>
</evidence>
<name>A0A834HBI7_RHOSS</name>